<keyword evidence="2" id="KW-1185">Reference proteome</keyword>
<reference evidence="1 2" key="1">
    <citation type="submission" date="2019-02" db="EMBL/GenBank/DDBJ databases">
        <title>Deep-cultivation of Planctomycetes and their phenomic and genomic characterization uncovers novel biology.</title>
        <authorList>
            <person name="Wiegand S."/>
            <person name="Jogler M."/>
            <person name="Boedeker C."/>
            <person name="Pinto D."/>
            <person name="Vollmers J."/>
            <person name="Rivas-Marin E."/>
            <person name="Kohn T."/>
            <person name="Peeters S.H."/>
            <person name="Heuer A."/>
            <person name="Rast P."/>
            <person name="Oberbeckmann S."/>
            <person name="Bunk B."/>
            <person name="Jeske O."/>
            <person name="Meyerdierks A."/>
            <person name="Storesund J.E."/>
            <person name="Kallscheuer N."/>
            <person name="Luecker S."/>
            <person name="Lage O.M."/>
            <person name="Pohl T."/>
            <person name="Merkel B.J."/>
            <person name="Hornburger P."/>
            <person name="Mueller R.-W."/>
            <person name="Bruemmer F."/>
            <person name="Labrenz M."/>
            <person name="Spormann A.M."/>
            <person name="Op Den Camp H."/>
            <person name="Overmann J."/>
            <person name="Amann R."/>
            <person name="Jetten M.S.M."/>
            <person name="Mascher T."/>
            <person name="Medema M.H."/>
            <person name="Devos D.P."/>
            <person name="Kaster A.-K."/>
            <person name="Ovreas L."/>
            <person name="Rohde M."/>
            <person name="Galperin M.Y."/>
            <person name="Jogler C."/>
        </authorList>
    </citation>
    <scope>NUCLEOTIDE SEQUENCE [LARGE SCALE GENOMIC DNA]</scope>
    <source>
        <strain evidence="1 2">KOR42</strain>
    </source>
</reference>
<evidence type="ECO:0000313" key="2">
    <source>
        <dbReference type="Proteomes" id="UP000317243"/>
    </source>
</evidence>
<organism evidence="1 2">
    <name type="scientific">Thalassoglobus neptunius</name>
    <dbReference type="NCBI Taxonomy" id="1938619"/>
    <lineage>
        <taxon>Bacteria</taxon>
        <taxon>Pseudomonadati</taxon>
        <taxon>Planctomycetota</taxon>
        <taxon>Planctomycetia</taxon>
        <taxon>Planctomycetales</taxon>
        <taxon>Planctomycetaceae</taxon>
        <taxon>Thalassoglobus</taxon>
    </lineage>
</organism>
<dbReference type="EMBL" id="SIHI01000002">
    <property type="protein sequence ID" value="TWT55772.1"/>
    <property type="molecule type" value="Genomic_DNA"/>
</dbReference>
<comment type="caution">
    <text evidence="1">The sequence shown here is derived from an EMBL/GenBank/DDBJ whole genome shotgun (WGS) entry which is preliminary data.</text>
</comment>
<proteinExistence type="predicted"/>
<name>A0A5C5X0P0_9PLAN</name>
<gene>
    <name evidence="1" type="ORF">KOR42_25830</name>
</gene>
<dbReference type="AlphaFoldDB" id="A0A5C5X0P0"/>
<evidence type="ECO:0000313" key="1">
    <source>
        <dbReference type="EMBL" id="TWT55772.1"/>
    </source>
</evidence>
<accession>A0A5C5X0P0</accession>
<sequence>MFIETISHFPVDFARTRNTNLYLKKIYNFPKTQSTGVPESKILSAMGSFPPNSAIGEIDSFCLVRTFRTLQPFHSNGTKVLEFMTMWRKDGVDKRERASCILLSAFVDSPTRFRCVLARTAPSPSTLHCSTIVFLSCCEVQPQCSPFKPEHACLSSRA</sequence>
<protein>
    <submittedName>
        <fullName evidence="1">Uncharacterized protein</fullName>
    </submittedName>
</protein>
<dbReference type="Proteomes" id="UP000317243">
    <property type="component" value="Unassembled WGS sequence"/>
</dbReference>